<keyword evidence="3" id="KW-1185">Reference proteome</keyword>
<comment type="caution">
    <text evidence="2">The sequence shown here is derived from an EMBL/GenBank/DDBJ whole genome shotgun (WGS) entry which is preliminary data.</text>
</comment>
<evidence type="ECO:0000313" key="2">
    <source>
        <dbReference type="EMBL" id="TNN40114.1"/>
    </source>
</evidence>
<gene>
    <name evidence="2" type="ORF">EYF80_049718</name>
</gene>
<evidence type="ECO:0000313" key="3">
    <source>
        <dbReference type="Proteomes" id="UP000314294"/>
    </source>
</evidence>
<feature type="compositionally biased region" description="Polar residues" evidence="1">
    <location>
        <begin position="115"/>
        <end position="126"/>
    </location>
</feature>
<sequence>MADEGLDPEISGSLRSHSQPKRSLRSKVKAKCCQTIQESSGQSEAEGKAALGYNTDTTLLVAEAIMLEPLKRREARQNQNQERMGQSERLGAICSAFAEGGIVDVLGKDEGTGNRAGNTATEESPV</sequence>
<protein>
    <submittedName>
        <fullName evidence="2">Uncharacterized protein</fullName>
    </submittedName>
</protein>
<dbReference type="AlphaFoldDB" id="A0A4Z2FH61"/>
<dbReference type="EMBL" id="SRLO01001217">
    <property type="protein sequence ID" value="TNN40114.1"/>
    <property type="molecule type" value="Genomic_DNA"/>
</dbReference>
<feature type="region of interest" description="Disordered" evidence="1">
    <location>
        <begin position="1"/>
        <end position="29"/>
    </location>
</feature>
<organism evidence="2 3">
    <name type="scientific">Liparis tanakae</name>
    <name type="common">Tanaka's snailfish</name>
    <dbReference type="NCBI Taxonomy" id="230148"/>
    <lineage>
        <taxon>Eukaryota</taxon>
        <taxon>Metazoa</taxon>
        <taxon>Chordata</taxon>
        <taxon>Craniata</taxon>
        <taxon>Vertebrata</taxon>
        <taxon>Euteleostomi</taxon>
        <taxon>Actinopterygii</taxon>
        <taxon>Neopterygii</taxon>
        <taxon>Teleostei</taxon>
        <taxon>Neoteleostei</taxon>
        <taxon>Acanthomorphata</taxon>
        <taxon>Eupercaria</taxon>
        <taxon>Perciformes</taxon>
        <taxon>Cottioidei</taxon>
        <taxon>Cottales</taxon>
        <taxon>Liparidae</taxon>
        <taxon>Liparis</taxon>
    </lineage>
</organism>
<reference evidence="2 3" key="1">
    <citation type="submission" date="2019-03" db="EMBL/GenBank/DDBJ databases">
        <title>First draft genome of Liparis tanakae, snailfish: a comprehensive survey of snailfish specific genes.</title>
        <authorList>
            <person name="Kim W."/>
            <person name="Song I."/>
            <person name="Jeong J.-H."/>
            <person name="Kim D."/>
            <person name="Kim S."/>
            <person name="Ryu S."/>
            <person name="Song J.Y."/>
            <person name="Lee S.K."/>
        </authorList>
    </citation>
    <scope>NUCLEOTIDE SEQUENCE [LARGE SCALE GENOMIC DNA]</scope>
    <source>
        <tissue evidence="2">Muscle</tissue>
    </source>
</reference>
<name>A0A4Z2FH61_9TELE</name>
<accession>A0A4Z2FH61</accession>
<evidence type="ECO:0000256" key="1">
    <source>
        <dbReference type="SAM" id="MobiDB-lite"/>
    </source>
</evidence>
<proteinExistence type="predicted"/>
<dbReference type="Proteomes" id="UP000314294">
    <property type="component" value="Unassembled WGS sequence"/>
</dbReference>
<feature type="compositionally biased region" description="Basic residues" evidence="1">
    <location>
        <begin position="18"/>
        <end position="29"/>
    </location>
</feature>
<feature type="region of interest" description="Disordered" evidence="1">
    <location>
        <begin position="107"/>
        <end position="126"/>
    </location>
</feature>